<evidence type="ECO:0000256" key="2">
    <source>
        <dbReference type="SAM" id="Phobius"/>
    </source>
</evidence>
<reference evidence="4" key="1">
    <citation type="submission" date="2021-04" db="EMBL/GenBank/DDBJ databases">
        <title>Proteiniclasticum sedimins sp. nov., an obligate anaerobic bacterium isolated from anaerobic sludge.</title>
        <authorList>
            <person name="Liu J."/>
        </authorList>
    </citation>
    <scope>NUCLEOTIDE SEQUENCE</scope>
    <source>
        <strain evidence="4">BAD-10</strain>
    </source>
</reference>
<comment type="similarity">
    <text evidence="1">Belongs to the peptidase A24 family.</text>
</comment>
<dbReference type="InterPro" id="IPR050882">
    <property type="entry name" value="Prepilin_peptidase/N-MTase"/>
</dbReference>
<evidence type="ECO:0000313" key="4">
    <source>
        <dbReference type="EMBL" id="MBR0575254.1"/>
    </source>
</evidence>
<name>A0A941CPG9_9CLOT</name>
<dbReference type="Pfam" id="PF01478">
    <property type="entry name" value="Peptidase_A24"/>
    <property type="match status" value="1"/>
</dbReference>
<comment type="caution">
    <text evidence="4">The sequence shown here is derived from an EMBL/GenBank/DDBJ whole genome shotgun (WGS) entry which is preliminary data.</text>
</comment>
<feature type="transmembrane region" description="Helical" evidence="2">
    <location>
        <begin position="29"/>
        <end position="47"/>
    </location>
</feature>
<keyword evidence="2" id="KW-0472">Membrane</keyword>
<evidence type="ECO:0000259" key="3">
    <source>
        <dbReference type="Pfam" id="PF01478"/>
    </source>
</evidence>
<evidence type="ECO:0000256" key="1">
    <source>
        <dbReference type="ARBA" id="ARBA00005801"/>
    </source>
</evidence>
<dbReference type="PANTHER" id="PTHR30487:SF0">
    <property type="entry name" value="PREPILIN LEADER PEPTIDASE_N-METHYLTRANSFERASE-RELATED"/>
    <property type="match status" value="1"/>
</dbReference>
<sequence>MTLQNLILILLLAAAVFWDLKLRKIPNKITVPAALLGFLLFLFAEGGKGASQSALGFLLGLVIFLILYGFGGMGAGDVKLMAAVGALKGPEFVLRAALATALAGGLMALVVQIWKGRFRQTMINLLGILLLPLLKGIYRLTAWPKALEAQKWFVTKKLEAGNEYLPYAVAIALGTVAVLLGVFSGLFPQ</sequence>
<dbReference type="GO" id="GO:0005886">
    <property type="term" value="C:plasma membrane"/>
    <property type="evidence" value="ECO:0007669"/>
    <property type="project" value="TreeGrafter"/>
</dbReference>
<organism evidence="4 5">
    <name type="scientific">Proteiniclasticum sediminis</name>
    <dbReference type="NCBI Taxonomy" id="2804028"/>
    <lineage>
        <taxon>Bacteria</taxon>
        <taxon>Bacillati</taxon>
        <taxon>Bacillota</taxon>
        <taxon>Clostridia</taxon>
        <taxon>Eubacteriales</taxon>
        <taxon>Clostridiaceae</taxon>
        <taxon>Proteiniclasticum</taxon>
    </lineage>
</organism>
<dbReference type="Gene3D" id="1.20.120.1220">
    <property type="match status" value="1"/>
</dbReference>
<gene>
    <name evidence="4" type="ORF">KCG48_02760</name>
</gene>
<dbReference type="RefSeq" id="WP_211799765.1">
    <property type="nucleotide sequence ID" value="NZ_JAGSCS010000002.1"/>
</dbReference>
<feature type="transmembrane region" description="Helical" evidence="2">
    <location>
        <begin position="164"/>
        <end position="187"/>
    </location>
</feature>
<feature type="transmembrane region" description="Helical" evidence="2">
    <location>
        <begin position="123"/>
        <end position="144"/>
    </location>
</feature>
<protein>
    <submittedName>
        <fullName evidence="4">Prepilin peptidase</fullName>
    </submittedName>
</protein>
<dbReference type="PANTHER" id="PTHR30487">
    <property type="entry name" value="TYPE 4 PREPILIN-LIKE PROTEINS LEADER PEPTIDE-PROCESSING ENZYME"/>
    <property type="match status" value="1"/>
</dbReference>
<dbReference type="InterPro" id="IPR000045">
    <property type="entry name" value="Prepilin_IV_endopep_pep"/>
</dbReference>
<accession>A0A941CPG9</accession>
<dbReference type="Proteomes" id="UP000675379">
    <property type="component" value="Unassembled WGS sequence"/>
</dbReference>
<keyword evidence="2" id="KW-1133">Transmembrane helix</keyword>
<feature type="transmembrane region" description="Helical" evidence="2">
    <location>
        <begin position="54"/>
        <end position="72"/>
    </location>
</feature>
<evidence type="ECO:0000313" key="5">
    <source>
        <dbReference type="Proteomes" id="UP000675379"/>
    </source>
</evidence>
<keyword evidence="2" id="KW-0812">Transmembrane</keyword>
<feature type="transmembrane region" description="Helical" evidence="2">
    <location>
        <begin position="92"/>
        <end position="111"/>
    </location>
</feature>
<proteinExistence type="inferred from homology"/>
<keyword evidence="5" id="KW-1185">Reference proteome</keyword>
<dbReference type="GO" id="GO:0004190">
    <property type="term" value="F:aspartic-type endopeptidase activity"/>
    <property type="evidence" value="ECO:0007669"/>
    <property type="project" value="InterPro"/>
</dbReference>
<dbReference type="AlphaFoldDB" id="A0A941CPG9"/>
<dbReference type="GO" id="GO:0006465">
    <property type="term" value="P:signal peptide processing"/>
    <property type="evidence" value="ECO:0007669"/>
    <property type="project" value="TreeGrafter"/>
</dbReference>
<feature type="domain" description="Prepilin type IV endopeptidase peptidase" evidence="3">
    <location>
        <begin position="6"/>
        <end position="109"/>
    </location>
</feature>
<dbReference type="EMBL" id="JAGSCS010000002">
    <property type="protein sequence ID" value="MBR0575254.1"/>
    <property type="molecule type" value="Genomic_DNA"/>
</dbReference>